<sequence length="211" mass="24679">MLKVIDEEKSKSLLDRMDDAGCVFNFVMLRPEINVTVDESIHRQALIRLHEKLMKDLWDWHNDLIKNPEYINPGDPAISWELDKAVATVLSREEIHNLILVEDYERGPLAFYGSFREPPYGTEFKRGELEARALFHEWCQALGLEEQDDVVVINWVKGFKREWVDNADAIPGRESWSDYFNDGLEWWGVWCLTIWNPKRRILSALIASTSD</sequence>
<evidence type="ECO:0000313" key="1">
    <source>
        <dbReference type="EMBL" id="PQP05452.1"/>
    </source>
</evidence>
<comment type="caution">
    <text evidence="1">The sequence shown here is derived from an EMBL/GenBank/DDBJ whole genome shotgun (WGS) entry which is preliminary data.</text>
</comment>
<dbReference type="EMBL" id="PUIN01000003">
    <property type="protein sequence ID" value="PQP05452.1"/>
    <property type="molecule type" value="Genomic_DNA"/>
</dbReference>
<accession>A0A2S8HTD8</accession>
<proteinExistence type="predicted"/>
<dbReference type="Proteomes" id="UP000239687">
    <property type="component" value="Unassembled WGS sequence"/>
</dbReference>
<name>A0A2S8HTD8_9PSED</name>
<dbReference type="AlphaFoldDB" id="A0A2S8HTD8"/>
<gene>
    <name evidence="1" type="ORF">C5612_06445</name>
</gene>
<evidence type="ECO:0000313" key="2">
    <source>
        <dbReference type="Proteomes" id="UP000239687"/>
    </source>
</evidence>
<reference evidence="1 2" key="1">
    <citation type="submission" date="2018-02" db="EMBL/GenBank/DDBJ databases">
        <title>Draft genome sequencing of Pseudomonas frederiksbergensis 11-D3.</title>
        <authorList>
            <person name="Zheng B.-X."/>
        </authorList>
    </citation>
    <scope>NUCLEOTIDE SEQUENCE [LARGE SCALE GENOMIC DNA]</scope>
    <source>
        <strain evidence="1 2">11-D3</strain>
    </source>
</reference>
<protein>
    <submittedName>
        <fullName evidence="1">Uncharacterized protein</fullName>
    </submittedName>
</protein>
<organism evidence="1 2">
    <name type="scientific">Pseudomonas frederiksbergensis</name>
    <dbReference type="NCBI Taxonomy" id="104087"/>
    <lineage>
        <taxon>Bacteria</taxon>
        <taxon>Pseudomonadati</taxon>
        <taxon>Pseudomonadota</taxon>
        <taxon>Gammaproteobacteria</taxon>
        <taxon>Pseudomonadales</taxon>
        <taxon>Pseudomonadaceae</taxon>
        <taxon>Pseudomonas</taxon>
    </lineage>
</organism>